<feature type="binding site" evidence="3">
    <location>
        <position position="179"/>
    </location>
    <ligand>
        <name>a divalent metal cation</name>
        <dbReference type="ChEBI" id="CHEBI:60240"/>
    </ligand>
</feature>
<dbReference type="EMBL" id="FMJD01000008">
    <property type="protein sequence ID" value="SCM76505.1"/>
    <property type="molecule type" value="Genomic_DNA"/>
</dbReference>
<proteinExistence type="predicted"/>
<organism evidence="5">
    <name type="scientific">uncultured Pleomorphomonas sp</name>
    <dbReference type="NCBI Taxonomy" id="442121"/>
    <lineage>
        <taxon>Bacteria</taxon>
        <taxon>Pseudomonadati</taxon>
        <taxon>Pseudomonadota</taxon>
        <taxon>Alphaproteobacteria</taxon>
        <taxon>Hyphomicrobiales</taxon>
        <taxon>Pleomorphomonadaceae</taxon>
        <taxon>Pleomorphomonas</taxon>
        <taxon>environmental samples</taxon>
    </lineage>
</organism>
<evidence type="ECO:0000313" key="5">
    <source>
        <dbReference type="EMBL" id="SCM76505.1"/>
    </source>
</evidence>
<dbReference type="PANTHER" id="PTHR47572:SF4">
    <property type="entry name" value="LACTONASE DRP35"/>
    <property type="match status" value="1"/>
</dbReference>
<keyword evidence="1 5" id="KW-0378">Hydrolase</keyword>
<dbReference type="SUPFAM" id="SSF63829">
    <property type="entry name" value="Calcium-dependent phosphotriesterase"/>
    <property type="match status" value="1"/>
</dbReference>
<feature type="binding site" evidence="3">
    <location>
        <position position="233"/>
    </location>
    <ligand>
        <name>a divalent metal cation</name>
        <dbReference type="ChEBI" id="CHEBI:60240"/>
    </ligand>
</feature>
<sequence>MDETDFEWLDPRAIDCFLTNVYRVERLATGMRWTEGPVWFADQNCLLWSDVPGNRMWRWTEDGHVDVFRAPSGHANGNTRDREGRLVTCEHQNRRVSRTEYDGRIITLADCFEGKRFNSPNDVVVKSDGSVWFSDPDYGIMTDYEGGRADSELGCCCIYRIDGQTGGVSRVADGYVRPNGLAFSQDEKLLYVAESGGSHTPGAPLKINVHSVLDDSRLGPASLFADFGDVVPDGFRIDDRGYLWSSAGKAIHVYAPDGMPVGRIRMPENVANLAFGGCRRNRLFITAGTSLYAVYTAARGIQIP</sequence>
<feature type="domain" description="SMP-30/Gluconolactonase/LRE-like region" evidence="4">
    <location>
        <begin position="33"/>
        <end position="287"/>
    </location>
</feature>
<reference evidence="5" key="1">
    <citation type="submission" date="2016-08" db="EMBL/GenBank/DDBJ databases">
        <authorList>
            <person name="Seilhamer J.J."/>
        </authorList>
    </citation>
    <scope>NUCLEOTIDE SEQUENCE</scope>
    <source>
        <strain evidence="5">86</strain>
    </source>
</reference>
<dbReference type="PANTHER" id="PTHR47572">
    <property type="entry name" value="LIPOPROTEIN-RELATED"/>
    <property type="match status" value="1"/>
</dbReference>
<feature type="binding site" evidence="3">
    <location>
        <position position="35"/>
    </location>
    <ligand>
        <name>a divalent metal cation</name>
        <dbReference type="ChEBI" id="CHEBI:60240"/>
    </ligand>
</feature>
<accession>A0A212LG28</accession>
<feature type="binding site" evidence="3">
    <location>
        <position position="145"/>
    </location>
    <ligand>
        <name>substrate</name>
    </ligand>
</feature>
<dbReference type="AlphaFoldDB" id="A0A212LG28"/>
<feature type="binding site" evidence="3">
    <location>
        <position position="121"/>
    </location>
    <ligand>
        <name>substrate</name>
    </ligand>
</feature>
<feature type="active site" description="Proton donor/acceptor" evidence="2">
    <location>
        <position position="233"/>
    </location>
</feature>
<evidence type="ECO:0000256" key="1">
    <source>
        <dbReference type="ARBA" id="ARBA00022801"/>
    </source>
</evidence>
<dbReference type="Pfam" id="PF08450">
    <property type="entry name" value="SGL"/>
    <property type="match status" value="1"/>
</dbReference>
<evidence type="ECO:0000259" key="4">
    <source>
        <dbReference type="Pfam" id="PF08450"/>
    </source>
</evidence>
<gene>
    <name evidence="5" type="ORF">KL86PLE_40310</name>
</gene>
<dbReference type="InterPro" id="IPR013658">
    <property type="entry name" value="SGL"/>
</dbReference>
<dbReference type="InterPro" id="IPR011042">
    <property type="entry name" value="6-blade_b-propeller_TolB-like"/>
</dbReference>
<keyword evidence="3" id="KW-0862">Zinc</keyword>
<dbReference type="Gene3D" id="2.120.10.30">
    <property type="entry name" value="TolB, C-terminal domain"/>
    <property type="match status" value="1"/>
</dbReference>
<dbReference type="GO" id="GO:0046872">
    <property type="term" value="F:metal ion binding"/>
    <property type="evidence" value="ECO:0007669"/>
    <property type="project" value="UniProtKB-KW"/>
</dbReference>
<evidence type="ECO:0000256" key="3">
    <source>
        <dbReference type="PIRSR" id="PIRSR605511-2"/>
    </source>
</evidence>
<dbReference type="RefSeq" id="WP_288196668.1">
    <property type="nucleotide sequence ID" value="NZ_LT608334.1"/>
</dbReference>
<keyword evidence="3" id="KW-0479">Metal-binding</keyword>
<dbReference type="GO" id="GO:0004341">
    <property type="term" value="F:gluconolactonase activity"/>
    <property type="evidence" value="ECO:0007669"/>
    <property type="project" value="UniProtKB-EC"/>
</dbReference>
<evidence type="ECO:0000256" key="2">
    <source>
        <dbReference type="PIRSR" id="PIRSR605511-1"/>
    </source>
</evidence>
<dbReference type="PRINTS" id="PR01790">
    <property type="entry name" value="SMP30FAMILY"/>
</dbReference>
<name>A0A212LG28_9HYPH</name>
<comment type="cofactor">
    <cofactor evidence="3">
        <name>Zn(2+)</name>
        <dbReference type="ChEBI" id="CHEBI:29105"/>
    </cofactor>
    <text evidence="3">Binds 1 divalent metal cation per subunit.</text>
</comment>
<protein>
    <submittedName>
        <fullName evidence="5">Gluconolactonase</fullName>
        <ecNumber evidence="5">3.1.1.17</ecNumber>
    </submittedName>
</protein>
<dbReference type="InterPro" id="IPR051262">
    <property type="entry name" value="SMP-30/CGR1_Lactonase"/>
</dbReference>
<dbReference type="InterPro" id="IPR005511">
    <property type="entry name" value="SMP-30"/>
</dbReference>
<dbReference type="EC" id="3.1.1.17" evidence="5"/>